<feature type="compositionally biased region" description="Polar residues" evidence="1">
    <location>
        <begin position="8"/>
        <end position="18"/>
    </location>
</feature>
<accession>A0A8H7ZN55</accession>
<organism evidence="2 3">
    <name type="scientific">Olpidium bornovanus</name>
    <dbReference type="NCBI Taxonomy" id="278681"/>
    <lineage>
        <taxon>Eukaryota</taxon>
        <taxon>Fungi</taxon>
        <taxon>Fungi incertae sedis</taxon>
        <taxon>Olpidiomycota</taxon>
        <taxon>Olpidiomycotina</taxon>
        <taxon>Olpidiomycetes</taxon>
        <taxon>Olpidiales</taxon>
        <taxon>Olpidiaceae</taxon>
        <taxon>Olpidium</taxon>
    </lineage>
</organism>
<dbReference type="EMBL" id="JAEFCI010011710">
    <property type="protein sequence ID" value="KAG5456461.1"/>
    <property type="molecule type" value="Genomic_DNA"/>
</dbReference>
<evidence type="ECO:0000256" key="1">
    <source>
        <dbReference type="SAM" id="MobiDB-lite"/>
    </source>
</evidence>
<comment type="caution">
    <text evidence="2">The sequence shown here is derived from an EMBL/GenBank/DDBJ whole genome shotgun (WGS) entry which is preliminary data.</text>
</comment>
<sequence>MRQRRQGDPTSPGVSVDQNIALRRPRAKKPAGLSPALQDRRTASPLNEESAPPASVCPASRGLFGVDCSGLAVADSCERLEALRKKRCCRDSHAGTKDARGYLTQARTTLVSAKSAGGTWPDIDSRWNGVTFADGDLTSLPAVQPHQGATGSVAEKGIFRRLFDADSSDIEWRSQLCGDENVAGAGSSEERPELDADAVLGNNEPAVPESLVSKARFVDNRVAGTLATTWTAGAAPAGGTAAAQTTAFPATDTAVALPSGLPAAVACVIPVPVAVSMLSAAAIRPSAKLSGSISACVRAGA</sequence>
<protein>
    <submittedName>
        <fullName evidence="2">Uncharacterized protein</fullName>
    </submittedName>
</protein>
<dbReference type="Proteomes" id="UP000673691">
    <property type="component" value="Unassembled WGS sequence"/>
</dbReference>
<reference evidence="2 3" key="1">
    <citation type="journal article" name="Sci. Rep.">
        <title>Genome-scale phylogenetic analyses confirm Olpidium as the closest living zoosporic fungus to the non-flagellated, terrestrial fungi.</title>
        <authorList>
            <person name="Chang Y."/>
            <person name="Rochon D."/>
            <person name="Sekimoto S."/>
            <person name="Wang Y."/>
            <person name="Chovatia M."/>
            <person name="Sandor L."/>
            <person name="Salamov A."/>
            <person name="Grigoriev I.V."/>
            <person name="Stajich J.E."/>
            <person name="Spatafora J.W."/>
        </authorList>
    </citation>
    <scope>NUCLEOTIDE SEQUENCE [LARGE SCALE GENOMIC DNA]</scope>
    <source>
        <strain evidence="2">S191</strain>
    </source>
</reference>
<feature type="non-terminal residue" evidence="2">
    <location>
        <position position="301"/>
    </location>
</feature>
<proteinExistence type="predicted"/>
<feature type="region of interest" description="Disordered" evidence="1">
    <location>
        <begin position="1"/>
        <end position="55"/>
    </location>
</feature>
<name>A0A8H7ZN55_9FUNG</name>
<evidence type="ECO:0000313" key="2">
    <source>
        <dbReference type="EMBL" id="KAG5456461.1"/>
    </source>
</evidence>
<gene>
    <name evidence="2" type="ORF">BJ554DRAFT_3797</name>
</gene>
<dbReference type="AlphaFoldDB" id="A0A8H7ZN55"/>
<evidence type="ECO:0000313" key="3">
    <source>
        <dbReference type="Proteomes" id="UP000673691"/>
    </source>
</evidence>
<keyword evidence="3" id="KW-1185">Reference proteome</keyword>